<feature type="domain" description="UmuC" evidence="2">
    <location>
        <begin position="19"/>
        <end position="150"/>
    </location>
</feature>
<dbReference type="InterPro" id="IPR050356">
    <property type="entry name" value="SulA_CellDiv_inhibitor"/>
</dbReference>
<sequence>MRWVCIVFPQLALDAVQRLRPDPDQALALLTGTPQRRVLQTVNDAARALGLRPGQSLTAAHALTKAFACAEYDPVDIEHWQQFLAAWAYRFSSQVSVFYPRALLFEIESSLGLFGPWPLLETRLRKELTELGFRHRIVAAPNPAAARVLANAYDGLAVADDQRLCQVLGPIPIDRAGLEPQIASALSRMGLRTLAQVQALPRHTLARRFDATLLKHLDALSGQRPLALGFYQPPERFDLRIELNFDVLSHQALLFPLRRLTSDLSAFLCGRDSGVQRFDLHLEHAQAPDTRIKVGLLSAERDPAMLFELARGRLEHVQVSSPVRNVRLVAEDLPVFVPQRQDLFDARAQQTLAWEQLRERLRARLGDEAVQGVRFHADHRPECAWQPGADSRACQPLSQVRRPGWLLNEPTALAERSVQILMGPERIESGWWDGADVRRDYYLIQTRNGQQGWAFRTVGEDSGLWLQGWFA</sequence>
<dbReference type="Pfam" id="PF00817">
    <property type="entry name" value="IMS"/>
    <property type="match status" value="1"/>
</dbReference>
<name>A0A1H2MZ06_9PSED</name>
<dbReference type="SUPFAM" id="SSF56672">
    <property type="entry name" value="DNA/RNA polymerases"/>
    <property type="match status" value="1"/>
</dbReference>
<dbReference type="PANTHER" id="PTHR35369">
    <property type="entry name" value="BLR3025 PROTEIN-RELATED"/>
    <property type="match status" value="1"/>
</dbReference>
<proteinExistence type="predicted"/>
<dbReference type="STRING" id="46679.SAMN05216202_2611"/>
<dbReference type="EMBL" id="LT629802">
    <property type="protein sequence ID" value="SDU98081.1"/>
    <property type="molecule type" value="Genomic_DNA"/>
</dbReference>
<protein>
    <submittedName>
        <fullName evidence="3">Protein ImuB</fullName>
    </submittedName>
</protein>
<dbReference type="InterPro" id="IPR001126">
    <property type="entry name" value="UmuC"/>
</dbReference>
<gene>
    <name evidence="3" type="ORF">SAMN05216202_2611</name>
</gene>
<evidence type="ECO:0000313" key="3">
    <source>
        <dbReference type="EMBL" id="SDU98081.1"/>
    </source>
</evidence>
<dbReference type="Proteomes" id="UP000198600">
    <property type="component" value="Chromosome I"/>
</dbReference>
<organism evidence="3 4">
    <name type="scientific">Pseudomonas mucidolens</name>
    <dbReference type="NCBI Taxonomy" id="46679"/>
    <lineage>
        <taxon>Bacteria</taxon>
        <taxon>Pseudomonadati</taxon>
        <taxon>Pseudomonadota</taxon>
        <taxon>Gammaproteobacteria</taxon>
        <taxon>Pseudomonadales</taxon>
        <taxon>Pseudomonadaceae</taxon>
        <taxon>Pseudomonas</taxon>
    </lineage>
</organism>
<evidence type="ECO:0000256" key="1">
    <source>
        <dbReference type="ARBA" id="ARBA00022763"/>
    </source>
</evidence>
<reference evidence="4" key="1">
    <citation type="submission" date="2016-10" db="EMBL/GenBank/DDBJ databases">
        <authorList>
            <person name="Varghese N."/>
            <person name="Submissions S."/>
        </authorList>
    </citation>
    <scope>NUCLEOTIDE SEQUENCE [LARGE SCALE GENOMIC DNA]</scope>
    <source>
        <strain evidence="4">LMG 2223</strain>
    </source>
</reference>
<dbReference type="GO" id="GO:0006281">
    <property type="term" value="P:DNA repair"/>
    <property type="evidence" value="ECO:0007669"/>
    <property type="project" value="InterPro"/>
</dbReference>
<dbReference type="CDD" id="cd03468">
    <property type="entry name" value="PolY_like"/>
    <property type="match status" value="1"/>
</dbReference>
<keyword evidence="1" id="KW-0227">DNA damage</keyword>
<keyword evidence="4" id="KW-1185">Reference proteome</keyword>
<dbReference type="InterPro" id="IPR043502">
    <property type="entry name" value="DNA/RNA_pol_sf"/>
</dbReference>
<evidence type="ECO:0000259" key="2">
    <source>
        <dbReference type="Pfam" id="PF00817"/>
    </source>
</evidence>
<accession>A0A1H2MZ06</accession>
<dbReference type="RefSeq" id="WP_084380052.1">
    <property type="nucleotide sequence ID" value="NZ_LS483433.1"/>
</dbReference>
<dbReference type="PANTHER" id="PTHR35369:SF2">
    <property type="entry name" value="BLR3025 PROTEIN"/>
    <property type="match status" value="1"/>
</dbReference>
<dbReference type="AlphaFoldDB" id="A0A1H2MZ06"/>
<evidence type="ECO:0000313" key="4">
    <source>
        <dbReference type="Proteomes" id="UP000198600"/>
    </source>
</evidence>
<dbReference type="OrthoDB" id="5298951at2"/>